<dbReference type="PRINTS" id="PR00056">
    <property type="entry name" value="HSFDOMAIN"/>
</dbReference>
<dbReference type="EnsemblMetazoa" id="AALFPA23_001998.R1592">
    <property type="protein sequence ID" value="AALFPA23_001998.P1592"/>
    <property type="gene ID" value="AALFPA23_001998"/>
</dbReference>
<evidence type="ECO:0000256" key="5">
    <source>
        <dbReference type="RuleBase" id="RU004020"/>
    </source>
</evidence>
<dbReference type="InterPro" id="IPR036388">
    <property type="entry name" value="WH-like_DNA-bd_sf"/>
</dbReference>
<evidence type="ECO:0000256" key="2">
    <source>
        <dbReference type="ARBA" id="ARBA00006403"/>
    </source>
</evidence>
<reference evidence="8" key="2">
    <citation type="submission" date="2025-05" db="UniProtKB">
        <authorList>
            <consortium name="EnsemblMetazoa"/>
        </authorList>
    </citation>
    <scope>IDENTIFICATION</scope>
    <source>
        <strain evidence="8">Foshan</strain>
    </source>
</reference>
<feature type="compositionally biased region" description="Low complexity" evidence="6">
    <location>
        <begin position="707"/>
        <end position="717"/>
    </location>
</feature>
<dbReference type="Gene3D" id="1.10.10.10">
    <property type="entry name" value="Winged helix-like DNA-binding domain superfamily/Winged helix DNA-binding domain"/>
    <property type="match status" value="1"/>
</dbReference>
<feature type="region of interest" description="Disordered" evidence="6">
    <location>
        <begin position="395"/>
        <end position="420"/>
    </location>
</feature>
<keyword evidence="9" id="KW-1185">Reference proteome</keyword>
<feature type="region of interest" description="Disordered" evidence="6">
    <location>
        <begin position="553"/>
        <end position="594"/>
    </location>
</feature>
<dbReference type="GeneID" id="109425768"/>
<reference evidence="9" key="1">
    <citation type="journal article" date="2015" name="Proc. Natl. Acad. Sci. U.S.A.">
        <title>Genome sequence of the Asian Tiger mosquito, Aedes albopictus, reveals insights into its biology, genetics, and evolution.</title>
        <authorList>
            <person name="Chen X.G."/>
            <person name="Jiang X."/>
            <person name="Gu J."/>
            <person name="Xu M."/>
            <person name="Wu Y."/>
            <person name="Deng Y."/>
            <person name="Zhang C."/>
            <person name="Bonizzoni M."/>
            <person name="Dermauw W."/>
            <person name="Vontas J."/>
            <person name="Armbruster P."/>
            <person name="Huang X."/>
            <person name="Yang Y."/>
            <person name="Zhang H."/>
            <person name="He W."/>
            <person name="Peng H."/>
            <person name="Liu Y."/>
            <person name="Wu K."/>
            <person name="Chen J."/>
            <person name="Lirakis M."/>
            <person name="Topalis P."/>
            <person name="Van Leeuwen T."/>
            <person name="Hall A.B."/>
            <person name="Jiang X."/>
            <person name="Thorpe C."/>
            <person name="Mueller R.L."/>
            <person name="Sun C."/>
            <person name="Waterhouse R.M."/>
            <person name="Yan G."/>
            <person name="Tu Z.J."/>
            <person name="Fang X."/>
            <person name="James A.A."/>
        </authorList>
    </citation>
    <scope>NUCLEOTIDE SEQUENCE [LARGE SCALE GENOMIC DNA]</scope>
    <source>
        <strain evidence="9">Foshan</strain>
    </source>
</reference>
<sequence>MHTFTETGAGVPAFLAKLWRLVEDPETNDLISWSSDGRSFIIQNQAQFAKELLPLNYKHNNMASFIRQLNMYGFHKITSIDNGGLRFDKDEMEFTHPCFQKDHPYLLEHIKRKIATSKQQQQQQDDKGGLKVEAMNRVLTEMKQMRGRQESLDTRFSSMKQENEALWREIAILRQKHLKQQQIVNKLIQFLVTIVQPSRSGLGSMGNGNNKRRFQLMINDAPQSKQKKTEGGEGASIQELGEALEAYENEQELLSQDKSKKVKLTASGSIKKEKSQKSKSSSRASEIPEVMSPISLTQQSPYHSGSPNEIIEEAQYSPQFGTGNIKQETFDFSSGVADNCEQIVSDAVEDDHIDGEYADEAYLVDHVDEINPSNMQFFDDSDMLHTPMVIKEMQKQEQLKQQQQQPMIQQQQQQQKAANKGESLLKNRKNMLPNKDQKSLLNSNKTAFSVIPNTSMDKSGKKMISPGKQVPAKTAVNINAGPSGTNNFVPTVKPSTSSMAYGVEDFNVGEVPADIFDDDSNVQKESPMLGGFNFESGFYNPNVNISQMKGKQLLQPAQPQLQQQQQQNLQPNVSNQAAGTDEHDESSNPGVVSKFVSNNADLNRLNSLADYGQHIDTVQTDLDSLKDLLKGDNYQFDANTLLGAAGGNGPQYGRVYFAPTSFDTDALNKLFNSNEDIMGMDFPMNLPDLAESQRKAAVDGTIAAPVTNNNDTNNGTGHVSPSPNGGSSNQLMTYKTGLGNHNACDYIDLNELLNLDGSNEGQSTLN</sequence>
<feature type="region of interest" description="Disordered" evidence="6">
    <location>
        <begin position="705"/>
        <end position="731"/>
    </location>
</feature>
<feature type="region of interest" description="Disordered" evidence="6">
    <location>
        <begin position="257"/>
        <end position="307"/>
    </location>
</feature>
<dbReference type="SUPFAM" id="SSF46785">
    <property type="entry name" value="Winged helix' DNA-binding domain"/>
    <property type="match status" value="1"/>
</dbReference>
<evidence type="ECO:0000256" key="3">
    <source>
        <dbReference type="ARBA" id="ARBA00023125"/>
    </source>
</evidence>
<evidence type="ECO:0000313" key="9">
    <source>
        <dbReference type="Proteomes" id="UP000069940"/>
    </source>
</evidence>
<dbReference type="InterPro" id="IPR036390">
    <property type="entry name" value="WH_DNA-bd_sf"/>
</dbReference>
<evidence type="ECO:0000313" key="8">
    <source>
        <dbReference type="EnsemblMetazoa" id="AALFPA23_001998.P1592"/>
    </source>
</evidence>
<organism evidence="8 9">
    <name type="scientific">Aedes albopictus</name>
    <name type="common">Asian tiger mosquito</name>
    <name type="synonym">Stegomyia albopicta</name>
    <dbReference type="NCBI Taxonomy" id="7160"/>
    <lineage>
        <taxon>Eukaryota</taxon>
        <taxon>Metazoa</taxon>
        <taxon>Ecdysozoa</taxon>
        <taxon>Arthropoda</taxon>
        <taxon>Hexapoda</taxon>
        <taxon>Insecta</taxon>
        <taxon>Pterygota</taxon>
        <taxon>Neoptera</taxon>
        <taxon>Endopterygota</taxon>
        <taxon>Diptera</taxon>
        <taxon>Nematocera</taxon>
        <taxon>Culicoidea</taxon>
        <taxon>Culicidae</taxon>
        <taxon>Culicinae</taxon>
        <taxon>Aedini</taxon>
        <taxon>Aedes</taxon>
        <taxon>Stegomyia</taxon>
    </lineage>
</organism>
<comment type="similarity">
    <text evidence="2 5">Belongs to the HSF family.</text>
</comment>
<proteinExistence type="inferred from homology"/>
<name>A0ABM1XQY6_AEDAL</name>
<feature type="compositionally biased region" description="Polar residues" evidence="6">
    <location>
        <begin position="719"/>
        <end position="731"/>
    </location>
</feature>
<dbReference type="Pfam" id="PF00447">
    <property type="entry name" value="HSF_DNA-bind"/>
    <property type="match status" value="1"/>
</dbReference>
<evidence type="ECO:0000256" key="4">
    <source>
        <dbReference type="ARBA" id="ARBA00023242"/>
    </source>
</evidence>
<feature type="domain" description="HSF-type DNA-binding" evidence="7">
    <location>
        <begin position="53"/>
        <end position="77"/>
    </location>
</feature>
<dbReference type="Proteomes" id="UP000069940">
    <property type="component" value="Unassembled WGS sequence"/>
</dbReference>
<keyword evidence="3" id="KW-0238">DNA-binding</keyword>
<dbReference type="PANTHER" id="PTHR10015">
    <property type="entry name" value="HEAT SHOCK TRANSCRIPTION FACTOR"/>
    <property type="match status" value="1"/>
</dbReference>
<feature type="compositionally biased region" description="Polar residues" evidence="6">
    <location>
        <begin position="294"/>
        <end position="307"/>
    </location>
</feature>
<dbReference type="PROSITE" id="PS00434">
    <property type="entry name" value="HSF_DOMAIN"/>
    <property type="match status" value="1"/>
</dbReference>
<dbReference type="InterPro" id="IPR000232">
    <property type="entry name" value="HSF_DNA-bd"/>
</dbReference>
<evidence type="ECO:0000256" key="6">
    <source>
        <dbReference type="SAM" id="MobiDB-lite"/>
    </source>
</evidence>
<protein>
    <recommendedName>
        <fullName evidence="7">HSF-type DNA-binding domain-containing protein</fullName>
    </recommendedName>
</protein>
<evidence type="ECO:0000256" key="1">
    <source>
        <dbReference type="ARBA" id="ARBA00004123"/>
    </source>
</evidence>
<accession>A0ABM1XQY6</accession>
<dbReference type="SMART" id="SM00415">
    <property type="entry name" value="HSF"/>
    <property type="match status" value="1"/>
</dbReference>
<feature type="compositionally biased region" description="Low complexity" evidence="6">
    <location>
        <begin position="553"/>
        <end position="576"/>
    </location>
</feature>
<keyword evidence="4" id="KW-0539">Nucleus</keyword>
<evidence type="ECO:0000259" key="7">
    <source>
        <dbReference type="PROSITE" id="PS00434"/>
    </source>
</evidence>
<dbReference type="RefSeq" id="XP_029720458.1">
    <property type="nucleotide sequence ID" value="XM_029864598.2"/>
</dbReference>
<comment type="subcellular location">
    <subcellularLocation>
        <location evidence="1">Nucleus</location>
    </subcellularLocation>
</comment>
<dbReference type="PANTHER" id="PTHR10015:SF427">
    <property type="entry name" value="HEAT SHOCK FACTOR PROTEIN"/>
    <property type="match status" value="1"/>
</dbReference>
<feature type="compositionally biased region" description="Low complexity" evidence="6">
    <location>
        <begin position="399"/>
        <end position="416"/>
    </location>
</feature>